<dbReference type="InterPro" id="IPR014162">
    <property type="entry name" value="CpoB_C"/>
</dbReference>
<dbReference type="EMBL" id="PDEM01000009">
    <property type="protein sequence ID" value="PHZ85755.1"/>
    <property type="molecule type" value="Genomic_DNA"/>
</dbReference>
<keyword evidence="1" id="KW-0574">Periplasm</keyword>
<feature type="coiled-coil region" evidence="1">
    <location>
        <begin position="82"/>
        <end position="116"/>
    </location>
</feature>
<dbReference type="GO" id="GO:0030288">
    <property type="term" value="C:outer membrane-bounded periplasmic space"/>
    <property type="evidence" value="ECO:0007669"/>
    <property type="project" value="UniProtKB-UniRule"/>
</dbReference>
<dbReference type="NCBIfam" id="TIGR02795">
    <property type="entry name" value="tol_pal_ybgF"/>
    <property type="match status" value="1"/>
</dbReference>
<dbReference type="Pfam" id="PF13174">
    <property type="entry name" value="TPR_6"/>
    <property type="match status" value="2"/>
</dbReference>
<evidence type="ECO:0000256" key="2">
    <source>
        <dbReference type="SAM" id="MobiDB-lite"/>
    </source>
</evidence>
<evidence type="ECO:0000256" key="1">
    <source>
        <dbReference type="HAMAP-Rule" id="MF_02066"/>
    </source>
</evidence>
<accession>A0A2G4YTV2</accession>
<dbReference type="InterPro" id="IPR034706">
    <property type="entry name" value="CpoB"/>
</dbReference>
<reference evidence="3 4" key="1">
    <citation type="submission" date="2017-10" db="EMBL/GenBank/DDBJ databases">
        <title>Frigbacter circumglobatus gen. nov. sp. nov., isolated from sediment cultured in situ.</title>
        <authorList>
            <person name="Zhao Z."/>
        </authorList>
    </citation>
    <scope>NUCLEOTIDE SEQUENCE [LARGE SCALE GENOMIC DNA]</scope>
    <source>
        <strain evidence="3 4">ZYL</strain>
    </source>
</reference>
<proteinExistence type="inferred from homology"/>
<evidence type="ECO:0000313" key="3">
    <source>
        <dbReference type="EMBL" id="PHZ85755.1"/>
    </source>
</evidence>
<dbReference type="OrthoDB" id="7185608at2"/>
<dbReference type="Proteomes" id="UP000229730">
    <property type="component" value="Unassembled WGS sequence"/>
</dbReference>
<dbReference type="FunCoup" id="A0A2G4YTV2">
    <property type="interactions" value="35"/>
</dbReference>
<dbReference type="InterPro" id="IPR011990">
    <property type="entry name" value="TPR-like_helical_dom_sf"/>
</dbReference>
<feature type="region of interest" description="Disordered" evidence="2">
    <location>
        <begin position="56"/>
        <end position="77"/>
    </location>
</feature>
<organism evidence="3 4">
    <name type="scientific">Paremcibacter congregatus</name>
    <dbReference type="NCBI Taxonomy" id="2043170"/>
    <lineage>
        <taxon>Bacteria</taxon>
        <taxon>Pseudomonadati</taxon>
        <taxon>Pseudomonadota</taxon>
        <taxon>Alphaproteobacteria</taxon>
        <taxon>Emcibacterales</taxon>
        <taxon>Emcibacteraceae</taxon>
        <taxon>Paremcibacter</taxon>
    </lineage>
</organism>
<sequence length="290" mass="31997" precursor="true">MSINFTMIPRGALLCGMVGVLLALTPVAAQAQSVSKRLEIIEKQLKAVQRKVFQPGSQFPRDAAGPEGAAQTPPSAGGNVRFANMEDRISQIETQLRQLTGRIEESNFQVSQMQQKMETMARDYEFRFAELEKGGVASVAPTQAPTATQQAPVAQGAGEILPGGSQQDQYSYAQNLVSKGQYAEAEVALTEFLKRYPKADLAGNAQYWLGQTYYVRKMYTKATRAFLEGYNNYPKSRKAPAFLLKIGMSLNAMGEKTDACDAYRELASRFPDSLENKNQRLAQEQRAGCR</sequence>
<feature type="signal peptide" evidence="1">
    <location>
        <begin position="1"/>
        <end position="31"/>
    </location>
</feature>
<gene>
    <name evidence="3" type="primary">ygbF</name>
    <name evidence="1" type="synonym">cpoB</name>
    <name evidence="3" type="ORF">CRD36_03480</name>
</gene>
<keyword evidence="1" id="KW-0175">Coiled coil</keyword>
<dbReference type="SUPFAM" id="SSF48452">
    <property type="entry name" value="TPR-like"/>
    <property type="match status" value="1"/>
</dbReference>
<name>A0A2G4YTV2_9PROT</name>
<comment type="subcellular location">
    <subcellularLocation>
        <location evidence="1">Periplasm</location>
    </subcellularLocation>
</comment>
<keyword evidence="1" id="KW-0131">Cell cycle</keyword>
<dbReference type="AlphaFoldDB" id="A0A2G4YTV2"/>
<dbReference type="InParanoid" id="A0A2G4YTV2"/>
<comment type="function">
    <text evidence="1">Mediates coordination of peptidoglycan synthesis and outer membrane constriction during cell division.</text>
</comment>
<dbReference type="Gene3D" id="1.25.40.10">
    <property type="entry name" value="Tetratricopeptide repeat domain"/>
    <property type="match status" value="1"/>
</dbReference>
<dbReference type="HAMAP" id="MF_02066">
    <property type="entry name" value="CpoB"/>
    <property type="match status" value="1"/>
</dbReference>
<comment type="caution">
    <text evidence="3">The sequence shown here is derived from an EMBL/GenBank/DDBJ whole genome shotgun (WGS) entry which is preliminary data.</text>
</comment>
<keyword evidence="1" id="KW-0732">Signal</keyword>
<evidence type="ECO:0000313" key="4">
    <source>
        <dbReference type="Proteomes" id="UP000229730"/>
    </source>
</evidence>
<comment type="similarity">
    <text evidence="1">Belongs to the CpoB family.</text>
</comment>
<dbReference type="RefSeq" id="WP_099471340.1">
    <property type="nucleotide sequence ID" value="NZ_CAXBMK010000004.1"/>
</dbReference>
<keyword evidence="1" id="KW-0132">Cell division</keyword>
<dbReference type="InterPro" id="IPR019734">
    <property type="entry name" value="TPR_rpt"/>
</dbReference>
<dbReference type="GO" id="GO:0043093">
    <property type="term" value="P:FtsZ-dependent cytokinesis"/>
    <property type="evidence" value="ECO:0007669"/>
    <property type="project" value="UniProtKB-UniRule"/>
</dbReference>
<protein>
    <recommendedName>
        <fullName evidence="1">Cell division coordinator CpoB</fullName>
    </recommendedName>
</protein>
<keyword evidence="4" id="KW-1185">Reference proteome</keyword>
<feature type="chain" id="PRO_5013974580" description="Cell division coordinator CpoB" evidence="1">
    <location>
        <begin position="32"/>
        <end position="290"/>
    </location>
</feature>